<dbReference type="SMART" id="SM00448">
    <property type="entry name" value="REC"/>
    <property type="match status" value="1"/>
</dbReference>
<dbReference type="Pfam" id="PF18548">
    <property type="entry name" value="MetOD2"/>
    <property type="match status" value="1"/>
</dbReference>
<name>L0HHB8_METFS</name>
<dbReference type="eggNOG" id="arCOG02598">
    <property type="taxonomic scope" value="Archaea"/>
</dbReference>
<evidence type="ECO:0000313" key="5">
    <source>
        <dbReference type="EMBL" id="AGB02479.1"/>
    </source>
</evidence>
<dbReference type="InterPro" id="IPR011006">
    <property type="entry name" value="CheY-like_superfamily"/>
</dbReference>
<accession>L0HHB8</accession>
<reference evidence="6" key="1">
    <citation type="submission" date="2011-12" db="EMBL/GenBank/DDBJ databases">
        <title>Complete sequence of Methanoregula formicicum SMSP.</title>
        <authorList>
            <person name="Lucas S."/>
            <person name="Han J."/>
            <person name="Lapidus A."/>
            <person name="Cheng J.-F."/>
            <person name="Goodwin L."/>
            <person name="Pitluck S."/>
            <person name="Peters L."/>
            <person name="Ovchinnikova G."/>
            <person name="Teshima H."/>
            <person name="Detter J.C."/>
            <person name="Han C."/>
            <person name="Tapia R."/>
            <person name="Land M."/>
            <person name="Hauser L."/>
            <person name="Kyrpides N."/>
            <person name="Ivanova N."/>
            <person name="Pagani I."/>
            <person name="Imachi H."/>
            <person name="Tamaki H."/>
            <person name="Sekiguchi Y."/>
            <person name="Kamagata Y."/>
            <person name="Cadillo-Quiroz H."/>
            <person name="Zinder S."/>
            <person name="Liu W.-T."/>
            <person name="Woyke T."/>
        </authorList>
    </citation>
    <scope>NUCLEOTIDE SEQUENCE [LARGE SCALE GENOMIC DNA]</scope>
    <source>
        <strain evidence="6">DSM 22288 / NBRC 105244 / SMSP</strain>
    </source>
</reference>
<dbReference type="GO" id="GO:0000160">
    <property type="term" value="P:phosphorelay signal transduction system"/>
    <property type="evidence" value="ECO:0007669"/>
    <property type="project" value="InterPro"/>
</dbReference>
<feature type="domain" description="Response regulatory" evidence="4">
    <location>
        <begin position="231"/>
        <end position="347"/>
    </location>
</feature>
<dbReference type="PANTHER" id="PTHR44591">
    <property type="entry name" value="STRESS RESPONSE REGULATOR PROTEIN 1"/>
    <property type="match status" value="1"/>
</dbReference>
<dbReference type="AlphaFoldDB" id="L0HHB8"/>
<dbReference type="EMBL" id="CP003167">
    <property type="protein sequence ID" value="AGB02479.1"/>
    <property type="molecule type" value="Genomic_DNA"/>
</dbReference>
<dbReference type="SUPFAM" id="SSF52172">
    <property type="entry name" value="CheY-like"/>
    <property type="match status" value="1"/>
</dbReference>
<evidence type="ECO:0000256" key="2">
    <source>
        <dbReference type="PROSITE-ProRule" id="PRU00169"/>
    </source>
</evidence>
<sequence length="447" mass="49204" precursor="true">MNFHKLTGLLVIIILCCGICPFGTAAEQVVPDFDKVVRIQLNYLDGAYTLSSAEVQYGRAPNLALQSGELKGSILDTAGKERLSFSTREPWRAQGDILGDPEGRTLIGYTEDGDSSDMSITVPWVQDMAAFTLTDSRNGALLVSADLTPAATLFCADYPGDPDCQARGTPSHLATMEPVPETTSLPVVFMAVFSVSVFLAAGLAIMTVRRRTAATGIPVGAVAGEKPVKQTVLIVDDDPGMVEIIDQFLTDEGYATIRAFSGKGCLDILKKQLPDLILLDVLMQPMNGWETLEQIKKDPLTKPIPVLMLTGKRLTSAEAKQYNICIDDYITKPFRHEEIFSAIDNILQRKQRFKDGLELAKKVGVDREKFCELAKLSRRISVNKKIIDILQAPAGTPAWGPDEMTPENKEVIEQITMITRVNEKRAEQLKKEINTVFRSKGVPEITW</sequence>
<dbReference type="RefSeq" id="WP_015285442.1">
    <property type="nucleotide sequence ID" value="NC_019943.1"/>
</dbReference>
<dbReference type="OrthoDB" id="2830at2157"/>
<dbReference type="GeneID" id="25397805"/>
<organism evidence="5 6">
    <name type="scientific">Methanoregula formicica (strain DSM 22288 / NBRC 105244 / SMSP)</name>
    <dbReference type="NCBI Taxonomy" id="593750"/>
    <lineage>
        <taxon>Archaea</taxon>
        <taxon>Methanobacteriati</taxon>
        <taxon>Methanobacteriota</taxon>
        <taxon>Stenosarchaea group</taxon>
        <taxon>Methanomicrobia</taxon>
        <taxon>Methanomicrobiales</taxon>
        <taxon>Methanoregulaceae</taxon>
        <taxon>Methanoregula</taxon>
    </lineage>
</organism>
<feature type="modified residue" description="4-aspartylphosphate" evidence="2">
    <location>
        <position position="280"/>
    </location>
</feature>
<dbReference type="Pfam" id="PF00072">
    <property type="entry name" value="Response_reg"/>
    <property type="match status" value="1"/>
</dbReference>
<dbReference type="InterPro" id="IPR050595">
    <property type="entry name" value="Bact_response_regulator"/>
</dbReference>
<reference evidence="5 6" key="2">
    <citation type="journal article" date="2014" name="Genome Announc.">
        <title>Complete Genome Sequence of Methanoregula formicica SMSPT, a Mesophilic Hydrogenotrophic Methanogen Isolated from a Methanogenic Upflow Anaerobic Sludge Blanket Reactor.</title>
        <authorList>
            <person name="Yamamoto K."/>
            <person name="Tamaki H."/>
            <person name="Cadillo-Quiroz H."/>
            <person name="Imachi H."/>
            <person name="Kyrpides N."/>
            <person name="Woyke T."/>
            <person name="Goodwin L."/>
            <person name="Zinder S.H."/>
            <person name="Kamagata Y."/>
            <person name="Liu W.T."/>
        </authorList>
    </citation>
    <scope>NUCLEOTIDE SEQUENCE [LARGE SCALE GENOMIC DNA]</scope>
    <source>
        <strain evidence="6">DSM 22288 / NBRC 105244 / SMSP</strain>
    </source>
</reference>
<feature type="transmembrane region" description="Helical" evidence="3">
    <location>
        <begin position="187"/>
        <end position="208"/>
    </location>
</feature>
<dbReference type="KEGG" id="mfo:Metfor_1444"/>
<keyword evidence="3" id="KW-0472">Membrane</keyword>
<dbReference type="InParanoid" id="L0HHB8"/>
<dbReference type="InterPro" id="IPR001789">
    <property type="entry name" value="Sig_transdc_resp-reg_receiver"/>
</dbReference>
<protein>
    <submittedName>
        <fullName evidence="5">Response regulator containing a CheY-like receiver domain and an HD-GYP domain</fullName>
    </submittedName>
</protein>
<dbReference type="Gene3D" id="3.40.50.2300">
    <property type="match status" value="1"/>
</dbReference>
<proteinExistence type="predicted"/>
<dbReference type="InterPro" id="IPR040541">
    <property type="entry name" value="MetOD2"/>
</dbReference>
<dbReference type="PROSITE" id="PS50110">
    <property type="entry name" value="RESPONSE_REGULATORY"/>
    <property type="match status" value="1"/>
</dbReference>
<keyword evidence="3" id="KW-1133">Transmembrane helix</keyword>
<dbReference type="Proteomes" id="UP000010824">
    <property type="component" value="Chromosome"/>
</dbReference>
<evidence type="ECO:0000313" key="6">
    <source>
        <dbReference type="Proteomes" id="UP000010824"/>
    </source>
</evidence>
<evidence type="ECO:0000259" key="4">
    <source>
        <dbReference type="PROSITE" id="PS50110"/>
    </source>
</evidence>
<evidence type="ECO:0000256" key="1">
    <source>
        <dbReference type="ARBA" id="ARBA00022553"/>
    </source>
</evidence>
<keyword evidence="3" id="KW-0812">Transmembrane</keyword>
<dbReference type="HOGENOM" id="CLU_668368_0_0_2"/>
<evidence type="ECO:0000256" key="3">
    <source>
        <dbReference type="SAM" id="Phobius"/>
    </source>
</evidence>
<keyword evidence="1 2" id="KW-0597">Phosphoprotein</keyword>
<keyword evidence="6" id="KW-1185">Reference proteome</keyword>
<dbReference type="STRING" id="593750.Metfor_1444"/>
<gene>
    <name evidence="5" type="ordered locus">Metfor_1444</name>
</gene>
<dbReference type="PANTHER" id="PTHR44591:SF3">
    <property type="entry name" value="RESPONSE REGULATORY DOMAIN-CONTAINING PROTEIN"/>
    <property type="match status" value="1"/>
</dbReference>